<feature type="domain" description="Helicase C-terminal" evidence="7">
    <location>
        <begin position="2"/>
        <end position="157"/>
    </location>
</feature>
<sequence>MALIHLLLKVKIKSVLCFAKSVESAHRLTQLLQLFFEKIAENENKLSVSEYSSDLTPAQRSSVFKKFTNGSISVLVCSDMVARGVDIENVDTVINYDVPISINQYIHRVGRTARAGKEGTAYSLISSHEARYFRQMNHDCNRMDKLKQINLKSNDFEPYLERYQECLDGLKDVYLSKYE</sequence>
<keyword evidence="2" id="KW-0547">Nucleotide-binding</keyword>
<gene>
    <name evidence="8" type="ORF">AYI70_g2579</name>
</gene>
<dbReference type="PANTHER" id="PTHR47959">
    <property type="entry name" value="ATP-DEPENDENT RNA HELICASE RHLE-RELATED"/>
    <property type="match status" value="1"/>
</dbReference>
<dbReference type="EMBL" id="LSSN01000651">
    <property type="protein sequence ID" value="OMJ22888.1"/>
    <property type="molecule type" value="Genomic_DNA"/>
</dbReference>
<dbReference type="SMART" id="SM00490">
    <property type="entry name" value="HELICc"/>
    <property type="match status" value="1"/>
</dbReference>
<evidence type="ECO:0000256" key="5">
    <source>
        <dbReference type="ARBA" id="ARBA00022840"/>
    </source>
</evidence>
<evidence type="ECO:0000313" key="9">
    <source>
        <dbReference type="Proteomes" id="UP000187283"/>
    </source>
</evidence>
<dbReference type="STRING" id="133412.A0A1R1Y7M2"/>
<organism evidence="8 9">
    <name type="scientific">Smittium culicis</name>
    <dbReference type="NCBI Taxonomy" id="133412"/>
    <lineage>
        <taxon>Eukaryota</taxon>
        <taxon>Fungi</taxon>
        <taxon>Fungi incertae sedis</taxon>
        <taxon>Zoopagomycota</taxon>
        <taxon>Kickxellomycotina</taxon>
        <taxon>Harpellomycetes</taxon>
        <taxon>Harpellales</taxon>
        <taxon>Legeriomycetaceae</taxon>
        <taxon>Smittium</taxon>
    </lineage>
</organism>
<dbReference type="InterPro" id="IPR001650">
    <property type="entry name" value="Helicase_C-like"/>
</dbReference>
<comment type="caution">
    <text evidence="8">The sequence shown here is derived from an EMBL/GenBank/DDBJ whole genome shotgun (WGS) entry which is preliminary data.</text>
</comment>
<dbReference type="Pfam" id="PF00271">
    <property type="entry name" value="Helicase_C"/>
    <property type="match status" value="1"/>
</dbReference>
<keyword evidence="3" id="KW-0378">Hydrolase</keyword>
<dbReference type="GO" id="GO:0003724">
    <property type="term" value="F:RNA helicase activity"/>
    <property type="evidence" value="ECO:0007669"/>
    <property type="project" value="UniProtKB-EC"/>
</dbReference>
<dbReference type="EC" id="3.6.4.13" evidence="1"/>
<dbReference type="InterPro" id="IPR050079">
    <property type="entry name" value="DEAD_box_RNA_helicase"/>
</dbReference>
<protein>
    <recommendedName>
        <fullName evidence="1">RNA helicase</fullName>
        <ecNumber evidence="1">3.6.4.13</ecNumber>
    </recommendedName>
</protein>
<keyword evidence="9" id="KW-1185">Reference proteome</keyword>
<proteinExistence type="predicted"/>
<dbReference type="AlphaFoldDB" id="A0A1R1Y7M2"/>
<dbReference type="PANTHER" id="PTHR47959:SF1">
    <property type="entry name" value="ATP-DEPENDENT RNA HELICASE DBPA"/>
    <property type="match status" value="1"/>
</dbReference>
<dbReference type="PROSITE" id="PS51194">
    <property type="entry name" value="HELICASE_CTER"/>
    <property type="match status" value="1"/>
</dbReference>
<dbReference type="CDD" id="cd18787">
    <property type="entry name" value="SF2_C_DEAD"/>
    <property type="match status" value="1"/>
</dbReference>
<dbReference type="GO" id="GO:0005829">
    <property type="term" value="C:cytosol"/>
    <property type="evidence" value="ECO:0007669"/>
    <property type="project" value="TreeGrafter"/>
</dbReference>
<dbReference type="GO" id="GO:0005524">
    <property type="term" value="F:ATP binding"/>
    <property type="evidence" value="ECO:0007669"/>
    <property type="project" value="UniProtKB-KW"/>
</dbReference>
<name>A0A1R1Y7M2_9FUNG</name>
<dbReference type="SUPFAM" id="SSF52540">
    <property type="entry name" value="P-loop containing nucleoside triphosphate hydrolases"/>
    <property type="match status" value="1"/>
</dbReference>
<evidence type="ECO:0000256" key="3">
    <source>
        <dbReference type="ARBA" id="ARBA00022801"/>
    </source>
</evidence>
<evidence type="ECO:0000256" key="4">
    <source>
        <dbReference type="ARBA" id="ARBA00022806"/>
    </source>
</evidence>
<dbReference type="OrthoDB" id="3370at2759"/>
<evidence type="ECO:0000259" key="7">
    <source>
        <dbReference type="PROSITE" id="PS51194"/>
    </source>
</evidence>
<keyword evidence="4 8" id="KW-0347">Helicase</keyword>
<evidence type="ECO:0000256" key="2">
    <source>
        <dbReference type="ARBA" id="ARBA00022741"/>
    </source>
</evidence>
<reference evidence="8 9" key="1">
    <citation type="submission" date="2017-01" db="EMBL/GenBank/DDBJ databases">
        <authorList>
            <person name="Mah S.A."/>
            <person name="Swanson W.J."/>
            <person name="Moy G.W."/>
            <person name="Vacquier V.D."/>
        </authorList>
    </citation>
    <scope>NUCLEOTIDE SEQUENCE [LARGE SCALE GENOMIC DNA]</scope>
    <source>
        <strain evidence="8 9">GSMNP</strain>
    </source>
</reference>
<comment type="catalytic activity">
    <reaction evidence="6">
        <text>ATP + H2O = ADP + phosphate + H(+)</text>
        <dbReference type="Rhea" id="RHEA:13065"/>
        <dbReference type="ChEBI" id="CHEBI:15377"/>
        <dbReference type="ChEBI" id="CHEBI:15378"/>
        <dbReference type="ChEBI" id="CHEBI:30616"/>
        <dbReference type="ChEBI" id="CHEBI:43474"/>
        <dbReference type="ChEBI" id="CHEBI:456216"/>
        <dbReference type="EC" id="3.6.4.13"/>
    </reaction>
</comment>
<evidence type="ECO:0000256" key="1">
    <source>
        <dbReference type="ARBA" id="ARBA00012552"/>
    </source>
</evidence>
<evidence type="ECO:0000256" key="6">
    <source>
        <dbReference type="ARBA" id="ARBA00047984"/>
    </source>
</evidence>
<keyword evidence="5" id="KW-0067">ATP-binding</keyword>
<accession>A0A1R1Y7M2</accession>
<dbReference type="Gene3D" id="3.40.50.300">
    <property type="entry name" value="P-loop containing nucleotide triphosphate hydrolases"/>
    <property type="match status" value="1"/>
</dbReference>
<dbReference type="GO" id="GO:0016787">
    <property type="term" value="F:hydrolase activity"/>
    <property type="evidence" value="ECO:0007669"/>
    <property type="project" value="UniProtKB-KW"/>
</dbReference>
<evidence type="ECO:0000313" key="8">
    <source>
        <dbReference type="EMBL" id="OMJ22888.1"/>
    </source>
</evidence>
<dbReference type="InterPro" id="IPR027417">
    <property type="entry name" value="P-loop_NTPase"/>
</dbReference>
<dbReference type="Proteomes" id="UP000187283">
    <property type="component" value="Unassembled WGS sequence"/>
</dbReference>